<feature type="region of interest" description="Disordered" evidence="7">
    <location>
        <begin position="520"/>
        <end position="603"/>
    </location>
</feature>
<dbReference type="GO" id="GO:0003723">
    <property type="term" value="F:RNA binding"/>
    <property type="evidence" value="ECO:0007669"/>
    <property type="project" value="UniProtKB-UniRule"/>
</dbReference>
<dbReference type="SMART" id="SM00360">
    <property type="entry name" value="RRM"/>
    <property type="match status" value="2"/>
</dbReference>
<feature type="compositionally biased region" description="Polar residues" evidence="7">
    <location>
        <begin position="540"/>
        <end position="551"/>
    </location>
</feature>
<evidence type="ECO:0000256" key="2">
    <source>
        <dbReference type="ARBA" id="ARBA00022664"/>
    </source>
</evidence>
<dbReference type="GO" id="GO:0005684">
    <property type="term" value="C:U2-type spliceosomal complex"/>
    <property type="evidence" value="ECO:0007669"/>
    <property type="project" value="TreeGrafter"/>
</dbReference>
<dbReference type="EMBL" id="JXXN02000153">
    <property type="protein sequence ID" value="THD28435.1"/>
    <property type="molecule type" value="Genomic_DNA"/>
</dbReference>
<dbReference type="PANTHER" id="PTHR15608">
    <property type="entry name" value="SPLICING FACTOR U2AF-ASSOCIATED PROTEIN 2"/>
    <property type="match status" value="1"/>
</dbReference>
<comment type="caution">
    <text evidence="9">The sequence shown here is derived from an EMBL/GenBank/DDBJ whole genome shotgun (WGS) entry which is preliminary data.</text>
</comment>
<dbReference type="InterPro" id="IPR034392">
    <property type="entry name" value="TatSF1-like_RRM1"/>
</dbReference>
<feature type="region of interest" description="Disordered" evidence="7">
    <location>
        <begin position="200"/>
        <end position="265"/>
    </location>
</feature>
<proteinExistence type="inferred from homology"/>
<dbReference type="InterPro" id="IPR012677">
    <property type="entry name" value="Nucleotide-bd_a/b_plait_sf"/>
</dbReference>
<evidence type="ECO:0000259" key="8">
    <source>
        <dbReference type="PROSITE" id="PS50102"/>
    </source>
</evidence>
<evidence type="ECO:0000256" key="6">
    <source>
        <dbReference type="PROSITE-ProRule" id="PRU00176"/>
    </source>
</evidence>
<dbReference type="GO" id="GO:0005686">
    <property type="term" value="C:U2 snRNP"/>
    <property type="evidence" value="ECO:0007669"/>
    <property type="project" value="TreeGrafter"/>
</dbReference>
<reference evidence="9" key="1">
    <citation type="submission" date="2019-03" db="EMBL/GenBank/DDBJ databases">
        <title>Improved annotation for the trematode Fasciola hepatica.</title>
        <authorList>
            <person name="Choi Y.-J."/>
            <person name="Martin J."/>
            <person name="Mitreva M."/>
        </authorList>
    </citation>
    <scope>NUCLEOTIDE SEQUENCE [LARGE SCALE GENOMIC DNA]</scope>
</reference>
<dbReference type="Pfam" id="PF00076">
    <property type="entry name" value="RRM_1"/>
    <property type="match status" value="1"/>
</dbReference>
<name>A0A4E0RKS6_FASHE</name>
<dbReference type="PROSITE" id="PS50102">
    <property type="entry name" value="RRM"/>
    <property type="match status" value="2"/>
</dbReference>
<evidence type="ECO:0000256" key="3">
    <source>
        <dbReference type="ARBA" id="ARBA00022737"/>
    </source>
</evidence>
<keyword evidence="10" id="KW-1185">Reference proteome</keyword>
<feature type="domain" description="RRM" evidence="8">
    <location>
        <begin position="413"/>
        <end position="494"/>
    </location>
</feature>
<protein>
    <submittedName>
        <fullName evidence="9">HIV Tat-specific factor 1 protein</fullName>
    </submittedName>
</protein>
<evidence type="ECO:0000256" key="1">
    <source>
        <dbReference type="ARBA" id="ARBA00007747"/>
    </source>
</evidence>
<keyword evidence="2" id="KW-0507">mRNA processing</keyword>
<feature type="compositionally biased region" description="Polar residues" evidence="7">
    <location>
        <begin position="206"/>
        <end position="216"/>
    </location>
</feature>
<dbReference type="CDD" id="cd12281">
    <property type="entry name" value="RRM1_TatSF1_like"/>
    <property type="match status" value="1"/>
</dbReference>
<evidence type="ECO:0000313" key="10">
    <source>
        <dbReference type="Proteomes" id="UP000230066"/>
    </source>
</evidence>
<dbReference type="GO" id="GO:0000398">
    <property type="term" value="P:mRNA splicing, via spliceosome"/>
    <property type="evidence" value="ECO:0007669"/>
    <property type="project" value="InterPro"/>
</dbReference>
<keyword evidence="4 6" id="KW-0694">RNA-binding</keyword>
<dbReference type="PANTHER" id="PTHR15608:SF0">
    <property type="entry name" value="HIV TAT-SPECIFIC FACTOR 1"/>
    <property type="match status" value="1"/>
</dbReference>
<dbReference type="CDD" id="cd12282">
    <property type="entry name" value="RRM2_TatSF1_like"/>
    <property type="match status" value="1"/>
</dbReference>
<organism evidence="9 10">
    <name type="scientific">Fasciola hepatica</name>
    <name type="common">Liver fluke</name>
    <dbReference type="NCBI Taxonomy" id="6192"/>
    <lineage>
        <taxon>Eukaryota</taxon>
        <taxon>Metazoa</taxon>
        <taxon>Spiralia</taxon>
        <taxon>Lophotrochozoa</taxon>
        <taxon>Platyhelminthes</taxon>
        <taxon>Trematoda</taxon>
        <taxon>Digenea</taxon>
        <taxon>Plagiorchiida</taxon>
        <taxon>Echinostomata</taxon>
        <taxon>Echinostomatoidea</taxon>
        <taxon>Fasciolidae</taxon>
        <taxon>Fasciola</taxon>
    </lineage>
</organism>
<dbReference type="InterPro" id="IPR035979">
    <property type="entry name" value="RBD_domain_sf"/>
</dbReference>
<dbReference type="SUPFAM" id="SSF54928">
    <property type="entry name" value="RNA-binding domain, RBD"/>
    <property type="match status" value="2"/>
</dbReference>
<gene>
    <name evidence="9" type="ORF">D915_000726</name>
</gene>
<dbReference type="InterPro" id="IPR034393">
    <property type="entry name" value="TatSF1-like"/>
</dbReference>
<comment type="similarity">
    <text evidence="1">Belongs to the HTATSF1 family.</text>
</comment>
<dbReference type="InterPro" id="IPR000504">
    <property type="entry name" value="RRM_dom"/>
</dbReference>
<feature type="compositionally biased region" description="Basic and acidic residues" evidence="7">
    <location>
        <begin position="554"/>
        <end position="570"/>
    </location>
</feature>
<accession>A0A4E0RKS6</accession>
<dbReference type="AlphaFoldDB" id="A0A4E0RKS6"/>
<feature type="domain" description="RRM" evidence="8">
    <location>
        <begin position="271"/>
        <end position="357"/>
    </location>
</feature>
<evidence type="ECO:0000256" key="7">
    <source>
        <dbReference type="SAM" id="MobiDB-lite"/>
    </source>
</evidence>
<evidence type="ECO:0000256" key="5">
    <source>
        <dbReference type="ARBA" id="ARBA00023187"/>
    </source>
</evidence>
<keyword evidence="5" id="KW-0508">mRNA splicing</keyword>
<dbReference type="Proteomes" id="UP000230066">
    <property type="component" value="Unassembled WGS sequence"/>
</dbReference>
<evidence type="ECO:0000313" key="9">
    <source>
        <dbReference type="EMBL" id="THD28435.1"/>
    </source>
</evidence>
<dbReference type="Gene3D" id="3.30.70.330">
    <property type="match status" value="2"/>
</dbReference>
<feature type="region of interest" description="Disordered" evidence="7">
    <location>
        <begin position="143"/>
        <end position="170"/>
    </location>
</feature>
<feature type="compositionally biased region" description="Acidic residues" evidence="7">
    <location>
        <begin position="523"/>
        <end position="533"/>
    </location>
</feature>
<sequence length="603" mass="67518">MSLADDLKEFEEQIRLQNCPVTTSNSTRTRVDPDGTVMEWDEKRKAWFAKIDDDFIACYQMSYGSDIAQASSSTKENYTDETEPVDWTDFNAKLAKLREEKGDSSEEVQQLTKAAQESLRAYYNSPAYREWYNAYCKQQATVSTQLDTADRSASKSNQKGTKPRYDLKPAERMRSLLDAGGEDPDEALARAEAELQAGVPLLSGPPESQNSMSSSGALEETDQRSTQLADQADSAVPTVDNTTNTGKPPATKRKQAAPPPAWYEIDDNKNTHVYVTGLPPTMTQQEFHDLMSKYGVIMNEPFTNKPRVKLYTDESGKPKGDGRCCYVKVESVELVLRILDGMIYAPGYTLRVERAKFQPKGEFDPKKRRRLTLKEKKKLKEQQESLFRWGIDTSKFVRGKKERVLVLKNAFVETDFLRDVTLIPVVRELIRVQCAKCGTIKKITVHDANPLGVVTVTFSTAEEADTALAFLNGALFNYPGSGGARQLQVERWDGKTNYSVKEDKNEEQSRLTNWVEFLGGEASSEEEEEEDSGTCDQDKNISSMTGPSLSCNAPDKHDLSSEFGDYRTQKVELAPDYWETSSPERVDTDDELEAGGSSGNETA</sequence>
<evidence type="ECO:0000256" key="4">
    <source>
        <dbReference type="ARBA" id="ARBA00022884"/>
    </source>
</evidence>
<keyword evidence="3" id="KW-0677">Repeat</keyword>